<feature type="region of interest" description="Disordered" evidence="4">
    <location>
        <begin position="1"/>
        <end position="67"/>
    </location>
</feature>
<proteinExistence type="inferred from homology"/>
<dbReference type="EMBL" id="JADCSA010000008">
    <property type="protein sequence ID" value="MBE7324939.1"/>
    <property type="molecule type" value="Genomic_DNA"/>
</dbReference>
<dbReference type="SUPFAM" id="SSF50156">
    <property type="entry name" value="PDZ domain-like"/>
    <property type="match status" value="1"/>
</dbReference>
<keyword evidence="5" id="KW-0472">Membrane</keyword>
<keyword evidence="3" id="KW-0378">Hydrolase</keyword>
<evidence type="ECO:0000256" key="4">
    <source>
        <dbReference type="SAM" id="MobiDB-lite"/>
    </source>
</evidence>
<dbReference type="InterPro" id="IPR051201">
    <property type="entry name" value="Chloro_Bact_Ser_Proteases"/>
</dbReference>
<feature type="transmembrane region" description="Helical" evidence="5">
    <location>
        <begin position="73"/>
        <end position="94"/>
    </location>
</feature>
<keyword evidence="8" id="KW-1185">Reference proteome</keyword>
<dbReference type="Pfam" id="PF13365">
    <property type="entry name" value="Trypsin_2"/>
    <property type="match status" value="1"/>
</dbReference>
<feature type="compositionally biased region" description="Basic and acidic residues" evidence="4">
    <location>
        <begin position="1"/>
        <end position="12"/>
    </location>
</feature>
<evidence type="ECO:0000313" key="7">
    <source>
        <dbReference type="EMBL" id="MBE7324939.1"/>
    </source>
</evidence>
<dbReference type="InterPro" id="IPR001478">
    <property type="entry name" value="PDZ"/>
</dbReference>
<dbReference type="PANTHER" id="PTHR43343:SF3">
    <property type="entry name" value="PROTEASE DO-LIKE 8, CHLOROPLASTIC"/>
    <property type="match status" value="1"/>
</dbReference>
<dbReference type="PROSITE" id="PS50106">
    <property type="entry name" value="PDZ"/>
    <property type="match status" value="1"/>
</dbReference>
<feature type="domain" description="PDZ" evidence="6">
    <location>
        <begin position="325"/>
        <end position="386"/>
    </location>
</feature>
<sequence>MSNERPHSDEPGQRPTPPPTFYGETPGARPHAEDDVERTTPLGQPWGTAPETPPQGSAAVSATVPRPRRGRRVGAALGALALGLVGGLGGAAAYDWMDDDTAPATGGSVTTSPVVDQGSSSGDSGTVEGVAAEVLPSVVRIDVAGDSGQGSGSGIVLSSDGQILTNEHVISAAGDGGSLRVSFADGRRAEARILGSDPLTDTAVIQAEGVDDAVPATIGKSGNLQVGQQVVAIGSPFGLDATVTSGIVSALDRPVSVGRDDATGDSTTYPAIQTDAAINPGNSGGPLVDLTGSVVGINSSIRTTSSMGEGGSIGLGFAIPIDEILPIVEQMAAGETPTHARLGISVTDASSGEGDTMGALVREVTDGAAAGEAGLEAGDVIVRIGDDLIDSGDDLVATVRSYRPGDEVEVAYVRDGEEQSVTLTLGSDADTN</sequence>
<protein>
    <submittedName>
        <fullName evidence="7">Trypsin-like peptidase domain-containing protein</fullName>
    </submittedName>
</protein>
<name>A0ABR9RTM9_9ACTN</name>
<evidence type="ECO:0000313" key="8">
    <source>
        <dbReference type="Proteomes" id="UP000756387"/>
    </source>
</evidence>
<dbReference type="Gene3D" id="2.30.42.10">
    <property type="match status" value="1"/>
</dbReference>
<dbReference type="Pfam" id="PF13180">
    <property type="entry name" value="PDZ_2"/>
    <property type="match status" value="1"/>
</dbReference>
<keyword evidence="5" id="KW-1133">Transmembrane helix</keyword>
<dbReference type="PANTHER" id="PTHR43343">
    <property type="entry name" value="PEPTIDASE S12"/>
    <property type="match status" value="1"/>
</dbReference>
<dbReference type="Proteomes" id="UP000756387">
    <property type="component" value="Unassembled WGS sequence"/>
</dbReference>
<dbReference type="SUPFAM" id="SSF50494">
    <property type="entry name" value="Trypsin-like serine proteases"/>
    <property type="match status" value="1"/>
</dbReference>
<evidence type="ECO:0000259" key="6">
    <source>
        <dbReference type="PROSITE" id="PS50106"/>
    </source>
</evidence>
<comment type="similarity">
    <text evidence="1">Belongs to the peptidase S1C family.</text>
</comment>
<comment type="caution">
    <text evidence="7">The sequence shown here is derived from an EMBL/GenBank/DDBJ whole genome shotgun (WGS) entry which is preliminary data.</text>
</comment>
<dbReference type="InterPro" id="IPR001940">
    <property type="entry name" value="Peptidase_S1C"/>
</dbReference>
<dbReference type="InterPro" id="IPR036034">
    <property type="entry name" value="PDZ_sf"/>
</dbReference>
<dbReference type="InterPro" id="IPR009003">
    <property type="entry name" value="Peptidase_S1_PA"/>
</dbReference>
<evidence type="ECO:0000256" key="3">
    <source>
        <dbReference type="ARBA" id="ARBA00022801"/>
    </source>
</evidence>
<dbReference type="RefSeq" id="WP_193638274.1">
    <property type="nucleotide sequence ID" value="NZ_JADCSA010000008.1"/>
</dbReference>
<dbReference type="SMART" id="SM00228">
    <property type="entry name" value="PDZ"/>
    <property type="match status" value="1"/>
</dbReference>
<evidence type="ECO:0000256" key="5">
    <source>
        <dbReference type="SAM" id="Phobius"/>
    </source>
</evidence>
<evidence type="ECO:0000256" key="1">
    <source>
        <dbReference type="ARBA" id="ARBA00010541"/>
    </source>
</evidence>
<dbReference type="InterPro" id="IPR043504">
    <property type="entry name" value="Peptidase_S1_PA_chymotrypsin"/>
</dbReference>
<reference evidence="7 8" key="1">
    <citation type="submission" date="2020-10" db="EMBL/GenBank/DDBJ databases">
        <title>Nocardioides sp. isolated from sludge.</title>
        <authorList>
            <person name="Zhang X."/>
        </authorList>
    </citation>
    <scope>NUCLEOTIDE SEQUENCE [LARGE SCALE GENOMIC DNA]</scope>
    <source>
        <strain evidence="7 8">Y6</strain>
    </source>
</reference>
<dbReference type="Gene3D" id="2.40.10.10">
    <property type="entry name" value="Trypsin-like serine proteases"/>
    <property type="match status" value="2"/>
</dbReference>
<evidence type="ECO:0000256" key="2">
    <source>
        <dbReference type="ARBA" id="ARBA00022670"/>
    </source>
</evidence>
<keyword evidence="5" id="KW-0812">Transmembrane</keyword>
<accession>A0ABR9RTM9</accession>
<dbReference type="PRINTS" id="PR00834">
    <property type="entry name" value="PROTEASES2C"/>
</dbReference>
<gene>
    <name evidence="7" type="ORF">IEQ44_09745</name>
</gene>
<feature type="region of interest" description="Disordered" evidence="4">
    <location>
        <begin position="104"/>
        <end position="126"/>
    </location>
</feature>
<keyword evidence="2" id="KW-0645">Protease</keyword>
<organism evidence="7 8">
    <name type="scientific">Nocardioides malaquae</name>
    <dbReference type="NCBI Taxonomy" id="2773426"/>
    <lineage>
        <taxon>Bacteria</taxon>
        <taxon>Bacillati</taxon>
        <taxon>Actinomycetota</taxon>
        <taxon>Actinomycetes</taxon>
        <taxon>Propionibacteriales</taxon>
        <taxon>Nocardioidaceae</taxon>
        <taxon>Nocardioides</taxon>
    </lineage>
</organism>